<name>A0ABD1Z787_9MARC</name>
<evidence type="ECO:0000256" key="1">
    <source>
        <dbReference type="SAM" id="MobiDB-lite"/>
    </source>
</evidence>
<feature type="compositionally biased region" description="Polar residues" evidence="1">
    <location>
        <begin position="35"/>
        <end position="46"/>
    </location>
</feature>
<dbReference type="Proteomes" id="UP001605036">
    <property type="component" value="Unassembled WGS sequence"/>
</dbReference>
<protein>
    <submittedName>
        <fullName evidence="2">Uncharacterized protein</fullName>
    </submittedName>
</protein>
<sequence length="250" mass="27462">MSGRRASTRRGNGTGKANDEGNDALDENAKLINDGESTPPSQNNPRSAKILKEGHLMQTRQNSREVHLQTDKIPDAQIDETPRRGGIQFLPSGFCTASAGIVERACLACLLRGVWIVPPPRPYYALVDAEDSVKIEYEEGLGRNYLNLPPPSPFPPPPPRGSTKRRGPVLWNQPTTSAKARLSESDSVPVGIDSDASRPASASVDRRLEIYRTPIPTPFDPKFVKAAAIRALIVPQREFFSLRNYGHSEQ</sequence>
<feature type="region of interest" description="Disordered" evidence="1">
    <location>
        <begin position="1"/>
        <end position="48"/>
    </location>
</feature>
<dbReference type="EMBL" id="JBHFFA010000002">
    <property type="protein sequence ID" value="KAL2643649.1"/>
    <property type="molecule type" value="Genomic_DNA"/>
</dbReference>
<keyword evidence="3" id="KW-1185">Reference proteome</keyword>
<organism evidence="2 3">
    <name type="scientific">Riccia fluitans</name>
    <dbReference type="NCBI Taxonomy" id="41844"/>
    <lineage>
        <taxon>Eukaryota</taxon>
        <taxon>Viridiplantae</taxon>
        <taxon>Streptophyta</taxon>
        <taxon>Embryophyta</taxon>
        <taxon>Marchantiophyta</taxon>
        <taxon>Marchantiopsida</taxon>
        <taxon>Marchantiidae</taxon>
        <taxon>Marchantiales</taxon>
        <taxon>Ricciaceae</taxon>
        <taxon>Riccia</taxon>
    </lineage>
</organism>
<evidence type="ECO:0000313" key="2">
    <source>
        <dbReference type="EMBL" id="KAL2643649.1"/>
    </source>
</evidence>
<proteinExistence type="predicted"/>
<dbReference type="AlphaFoldDB" id="A0ABD1Z787"/>
<feature type="region of interest" description="Disordered" evidence="1">
    <location>
        <begin position="146"/>
        <end position="198"/>
    </location>
</feature>
<reference evidence="2 3" key="1">
    <citation type="submission" date="2024-09" db="EMBL/GenBank/DDBJ databases">
        <title>Chromosome-scale assembly of Riccia fluitans.</title>
        <authorList>
            <person name="Paukszto L."/>
            <person name="Sawicki J."/>
            <person name="Karawczyk K."/>
            <person name="Piernik-Szablinska J."/>
            <person name="Szczecinska M."/>
            <person name="Mazdziarz M."/>
        </authorList>
    </citation>
    <scope>NUCLEOTIDE SEQUENCE [LARGE SCALE GENOMIC DNA]</scope>
    <source>
        <strain evidence="2">Rf_01</strain>
        <tissue evidence="2">Aerial parts of the thallus</tissue>
    </source>
</reference>
<evidence type="ECO:0000313" key="3">
    <source>
        <dbReference type="Proteomes" id="UP001605036"/>
    </source>
</evidence>
<gene>
    <name evidence="2" type="ORF">R1flu_011236</name>
</gene>
<feature type="compositionally biased region" description="Pro residues" evidence="1">
    <location>
        <begin position="148"/>
        <end position="160"/>
    </location>
</feature>
<accession>A0ABD1Z787</accession>
<comment type="caution">
    <text evidence="2">The sequence shown here is derived from an EMBL/GenBank/DDBJ whole genome shotgun (WGS) entry which is preliminary data.</text>
</comment>